<gene>
    <name evidence="5" type="ORF">FK530_13040</name>
</gene>
<proteinExistence type="predicted"/>
<keyword evidence="4" id="KW-1133">Transmembrane helix</keyword>
<dbReference type="OrthoDB" id="4555712at2"/>
<name>A0A5C5S275_9ACTN</name>
<keyword evidence="2 4" id="KW-0472">Membrane</keyword>
<dbReference type="PANTHER" id="PTHR37042">
    <property type="entry name" value="OUTER MEMBRANE PROTEIN RV1973"/>
    <property type="match status" value="1"/>
</dbReference>
<dbReference type="AlphaFoldDB" id="A0A5C5S275"/>
<keyword evidence="6" id="KW-1185">Reference proteome</keyword>
<evidence type="ECO:0000313" key="5">
    <source>
        <dbReference type="EMBL" id="TWS28535.1"/>
    </source>
</evidence>
<dbReference type="GO" id="GO:0016020">
    <property type="term" value="C:membrane"/>
    <property type="evidence" value="ECO:0007669"/>
    <property type="project" value="UniProtKB-SubCell"/>
</dbReference>
<evidence type="ECO:0000313" key="6">
    <source>
        <dbReference type="Proteomes" id="UP000319375"/>
    </source>
</evidence>
<dbReference type="PANTHER" id="PTHR37042:SF4">
    <property type="entry name" value="OUTER MEMBRANE PROTEIN RV1973"/>
    <property type="match status" value="1"/>
</dbReference>
<feature type="compositionally biased region" description="Low complexity" evidence="3">
    <location>
        <begin position="209"/>
        <end position="223"/>
    </location>
</feature>
<reference evidence="5 6" key="1">
    <citation type="submission" date="2019-06" db="EMBL/GenBank/DDBJ databases">
        <title>Tsukamurella conjunctivitidis sp. nov., Tsukamurella assacharolytica sp. nov. and Tsukamurella sputae sp. nov. isolated from patients with conjunctivitis, bacteraemia (lymphoma) and respiratory infection (sputum) in Hong Kong.</title>
        <authorList>
            <person name="Teng J.L.L."/>
            <person name="Lee H.H."/>
            <person name="Fong J.Y.H."/>
            <person name="Fok K.M.N."/>
            <person name="Lau S.K.P."/>
            <person name="Woo P.C.Y."/>
        </authorList>
    </citation>
    <scope>NUCLEOTIDE SEQUENCE [LARGE SCALE GENOMIC DNA]</scope>
    <source>
        <strain evidence="5 6">HKU72</strain>
    </source>
</reference>
<evidence type="ECO:0000256" key="2">
    <source>
        <dbReference type="ARBA" id="ARBA00023136"/>
    </source>
</evidence>
<comment type="caution">
    <text evidence="5">The sequence shown here is derived from an EMBL/GenBank/DDBJ whole genome shotgun (WGS) entry which is preliminary data.</text>
</comment>
<accession>A0A5C5S275</accession>
<evidence type="ECO:0000256" key="1">
    <source>
        <dbReference type="ARBA" id="ARBA00004370"/>
    </source>
</evidence>
<evidence type="ECO:0000256" key="3">
    <source>
        <dbReference type="SAM" id="MobiDB-lite"/>
    </source>
</evidence>
<comment type="subcellular location">
    <subcellularLocation>
        <location evidence="1">Membrane</location>
    </subcellularLocation>
</comment>
<feature type="transmembrane region" description="Helical" evidence="4">
    <location>
        <begin position="12"/>
        <end position="33"/>
    </location>
</feature>
<feature type="compositionally biased region" description="Low complexity" evidence="3">
    <location>
        <begin position="185"/>
        <end position="199"/>
    </location>
</feature>
<dbReference type="RefSeq" id="WP_146487458.1">
    <property type="nucleotide sequence ID" value="NZ_VIGX01000006.1"/>
</dbReference>
<dbReference type="Proteomes" id="UP000319375">
    <property type="component" value="Unassembled WGS sequence"/>
</dbReference>
<evidence type="ECO:0000256" key="4">
    <source>
        <dbReference type="SAM" id="Phobius"/>
    </source>
</evidence>
<evidence type="ECO:0008006" key="7">
    <source>
        <dbReference type="Google" id="ProtNLM"/>
    </source>
</evidence>
<sequence>MTQPAADRKPLALALVLLAIAVIVAVVVGVNWWGRHTDHERAAARDAAVDGARQSVIDIQKIDTKDVDGTLRRMGEAMTGDLRKDWDERERVSTEDMLKQYTGVALQTDPVVASAAPIEFDEDGGAAKVLVYLVVRQSENGKQADNAYRWTYVMSMTRVDGAWKASGMQPLQERAAIGPADPSQPATGAAPEATTGAPQSPAPAPPTADPSTAAPAPSEGGTP</sequence>
<dbReference type="EMBL" id="VIGX01000006">
    <property type="protein sequence ID" value="TWS28535.1"/>
    <property type="molecule type" value="Genomic_DNA"/>
</dbReference>
<organism evidence="5 6">
    <name type="scientific">Tsukamurella conjunctivitidis</name>
    <dbReference type="NCBI Taxonomy" id="2592068"/>
    <lineage>
        <taxon>Bacteria</taxon>
        <taxon>Bacillati</taxon>
        <taxon>Actinomycetota</taxon>
        <taxon>Actinomycetes</taxon>
        <taxon>Mycobacteriales</taxon>
        <taxon>Tsukamurellaceae</taxon>
        <taxon>Tsukamurella</taxon>
    </lineage>
</organism>
<feature type="region of interest" description="Disordered" evidence="3">
    <location>
        <begin position="175"/>
        <end position="223"/>
    </location>
</feature>
<keyword evidence="4" id="KW-0812">Transmembrane</keyword>
<protein>
    <recommendedName>
        <fullName evidence="7">Mce-associated membrane protein</fullName>
    </recommendedName>
</protein>